<dbReference type="Proteomes" id="UP000053424">
    <property type="component" value="Unassembled WGS sequence"/>
</dbReference>
<dbReference type="InterPro" id="IPR011990">
    <property type="entry name" value="TPR-like_helical_dom_sf"/>
</dbReference>
<dbReference type="GO" id="GO:0060090">
    <property type="term" value="F:molecular adaptor activity"/>
    <property type="evidence" value="ECO:0007669"/>
    <property type="project" value="TreeGrafter"/>
</dbReference>
<sequence length="298" mass="33295">MMLSTSFQPIVRSVVFRTGSAVQLKGTANELFSAKNYEGASSLYTKIIRDFAERADPEFIRGVQCNRAACMIEMGDFQGAIPDLEEVIRKAPKEANSLKTIGLTQKAHHRLARCLFELGKLTDALKEMDRYRDIPGGGTTEAATTLRNRIIEAIVLRDESRASTRVPSSGNSKVLRYEVKVTVPDQPSVSIVNYDTVALSLCTMHPPEMPTKMFLADLVKKYHESIMQERNWTCWNCRRKAVSLVHTPGSYLHLAEPMVVDFAQPVCVNGGECDKAARKMMDEERRFAAAAMGGMNRR</sequence>
<proteinExistence type="predicted"/>
<dbReference type="Pfam" id="PF14559">
    <property type="entry name" value="TPR_19"/>
    <property type="match status" value="1"/>
</dbReference>
<dbReference type="GO" id="GO:0072380">
    <property type="term" value="C:TRC complex"/>
    <property type="evidence" value="ECO:0007669"/>
    <property type="project" value="TreeGrafter"/>
</dbReference>
<protein>
    <submittedName>
        <fullName evidence="3">Uncharacterized protein</fullName>
    </submittedName>
</protein>
<reference evidence="3 4" key="1">
    <citation type="submission" date="2014-04" db="EMBL/GenBank/DDBJ databases">
        <authorList>
            <consortium name="DOE Joint Genome Institute"/>
            <person name="Kuo A."/>
            <person name="Gay G."/>
            <person name="Dore J."/>
            <person name="Kohler A."/>
            <person name="Nagy L.G."/>
            <person name="Floudas D."/>
            <person name="Copeland A."/>
            <person name="Barry K.W."/>
            <person name="Cichocki N."/>
            <person name="Veneault-Fourrey C."/>
            <person name="LaButti K."/>
            <person name="Lindquist E.A."/>
            <person name="Lipzen A."/>
            <person name="Lundell T."/>
            <person name="Morin E."/>
            <person name="Murat C."/>
            <person name="Sun H."/>
            <person name="Tunlid A."/>
            <person name="Henrissat B."/>
            <person name="Grigoriev I.V."/>
            <person name="Hibbett D.S."/>
            <person name="Martin F."/>
            <person name="Nordberg H.P."/>
            <person name="Cantor M.N."/>
            <person name="Hua S.X."/>
        </authorList>
    </citation>
    <scope>NUCLEOTIDE SEQUENCE [LARGE SCALE GENOMIC DNA]</scope>
    <source>
        <strain evidence="4">h7</strain>
    </source>
</reference>
<accession>A0A0C3CT07</accession>
<dbReference type="InterPro" id="IPR047150">
    <property type="entry name" value="SGT"/>
</dbReference>
<evidence type="ECO:0000256" key="2">
    <source>
        <dbReference type="ARBA" id="ARBA00022803"/>
    </source>
</evidence>
<evidence type="ECO:0000313" key="3">
    <source>
        <dbReference type="EMBL" id="KIM47209.1"/>
    </source>
</evidence>
<dbReference type="SUPFAM" id="SSF48452">
    <property type="entry name" value="TPR-like"/>
    <property type="match status" value="1"/>
</dbReference>
<dbReference type="PANTHER" id="PTHR45831:SF2">
    <property type="entry name" value="LD24721P"/>
    <property type="match status" value="1"/>
</dbReference>
<keyword evidence="4" id="KW-1185">Reference proteome</keyword>
<dbReference type="GO" id="GO:0016020">
    <property type="term" value="C:membrane"/>
    <property type="evidence" value="ECO:0007669"/>
    <property type="project" value="TreeGrafter"/>
</dbReference>
<dbReference type="EMBL" id="KN831770">
    <property type="protein sequence ID" value="KIM47209.1"/>
    <property type="molecule type" value="Genomic_DNA"/>
</dbReference>
<keyword evidence="1" id="KW-0677">Repeat</keyword>
<dbReference type="HOGENOM" id="CLU_860702_0_0_1"/>
<dbReference type="Gene3D" id="1.25.40.10">
    <property type="entry name" value="Tetratricopeptide repeat domain"/>
    <property type="match status" value="1"/>
</dbReference>
<evidence type="ECO:0000313" key="4">
    <source>
        <dbReference type="Proteomes" id="UP000053424"/>
    </source>
</evidence>
<evidence type="ECO:0000256" key="1">
    <source>
        <dbReference type="ARBA" id="ARBA00022737"/>
    </source>
</evidence>
<organism evidence="3 4">
    <name type="scientific">Hebeloma cylindrosporum</name>
    <dbReference type="NCBI Taxonomy" id="76867"/>
    <lineage>
        <taxon>Eukaryota</taxon>
        <taxon>Fungi</taxon>
        <taxon>Dikarya</taxon>
        <taxon>Basidiomycota</taxon>
        <taxon>Agaricomycotina</taxon>
        <taxon>Agaricomycetes</taxon>
        <taxon>Agaricomycetidae</taxon>
        <taxon>Agaricales</taxon>
        <taxon>Agaricineae</taxon>
        <taxon>Hymenogastraceae</taxon>
        <taxon>Hebeloma</taxon>
    </lineage>
</organism>
<dbReference type="PANTHER" id="PTHR45831">
    <property type="entry name" value="LD24721P"/>
    <property type="match status" value="1"/>
</dbReference>
<gene>
    <name evidence="3" type="ORF">M413DRAFT_440707</name>
</gene>
<dbReference type="STRING" id="686832.A0A0C3CT07"/>
<dbReference type="OrthoDB" id="420195at2759"/>
<name>A0A0C3CT07_HEBCY</name>
<dbReference type="AlphaFoldDB" id="A0A0C3CT07"/>
<reference evidence="4" key="2">
    <citation type="submission" date="2015-01" db="EMBL/GenBank/DDBJ databases">
        <title>Evolutionary Origins and Diversification of the Mycorrhizal Mutualists.</title>
        <authorList>
            <consortium name="DOE Joint Genome Institute"/>
            <consortium name="Mycorrhizal Genomics Consortium"/>
            <person name="Kohler A."/>
            <person name="Kuo A."/>
            <person name="Nagy L.G."/>
            <person name="Floudas D."/>
            <person name="Copeland A."/>
            <person name="Barry K.W."/>
            <person name="Cichocki N."/>
            <person name="Veneault-Fourrey C."/>
            <person name="LaButti K."/>
            <person name="Lindquist E.A."/>
            <person name="Lipzen A."/>
            <person name="Lundell T."/>
            <person name="Morin E."/>
            <person name="Murat C."/>
            <person name="Riley R."/>
            <person name="Ohm R."/>
            <person name="Sun H."/>
            <person name="Tunlid A."/>
            <person name="Henrissat B."/>
            <person name="Grigoriev I.V."/>
            <person name="Hibbett D.S."/>
            <person name="Martin F."/>
        </authorList>
    </citation>
    <scope>NUCLEOTIDE SEQUENCE [LARGE SCALE GENOMIC DNA]</scope>
    <source>
        <strain evidence="4">h7</strain>
    </source>
</reference>
<dbReference type="GO" id="GO:0006620">
    <property type="term" value="P:post-translational protein targeting to endoplasmic reticulum membrane"/>
    <property type="evidence" value="ECO:0007669"/>
    <property type="project" value="TreeGrafter"/>
</dbReference>
<keyword evidence="2" id="KW-0802">TPR repeat</keyword>